<feature type="region of interest" description="Disordered" evidence="5">
    <location>
        <begin position="55"/>
        <end position="96"/>
    </location>
</feature>
<accession>A0AA95HLY3</accession>
<dbReference type="Proteomes" id="UP001301326">
    <property type="component" value="Chromosome"/>
</dbReference>
<evidence type="ECO:0000259" key="6">
    <source>
        <dbReference type="Pfam" id="PF03811"/>
    </source>
</evidence>
<evidence type="ECO:0000256" key="4">
    <source>
        <dbReference type="ARBA" id="ARBA00023172"/>
    </source>
</evidence>
<comment type="function">
    <text evidence="1">Absolutely required for transposition of IS1.</text>
</comment>
<sequence length="96" mass="11025">MSVLPRLVYRHGKARSGLQRYRCRDCHHCFQLEYLYEANKPGVAAKISDMAMNGSSVRDTGRVLGDQRHDRHCPFKNSPHQPSHRSHSMKPVTKPV</sequence>
<reference evidence="8" key="1">
    <citation type="journal article" date="2023" name="Int. J. Mol. Sci.">
        <title>Metagenomics Revealed a New Genus 'Candidatus Thiocaldithrix dubininis' gen. nov., sp. nov. and a New Species 'Candidatus Thiothrix putei' sp. nov. in the Family Thiotrichaceae, Some Members of Which Have Traits of Both Na+- and H+-Motive Energetics.</title>
        <authorList>
            <person name="Ravin N.V."/>
            <person name="Muntyan M.S."/>
            <person name="Smolyakov D.D."/>
            <person name="Rudenko T.S."/>
            <person name="Beletsky A.V."/>
            <person name="Mardanov A.V."/>
            <person name="Grabovich M.Y."/>
        </authorList>
    </citation>
    <scope>NUCLEOTIDE SEQUENCE</scope>
    <source>
        <strain evidence="8">GKL-02</strain>
    </source>
</reference>
<proteinExistence type="inferred from homology"/>
<evidence type="ECO:0000259" key="7">
    <source>
        <dbReference type="Pfam" id="PF12759"/>
    </source>
</evidence>
<keyword evidence="3" id="KW-0815">Transposition</keyword>
<evidence type="ECO:0000256" key="1">
    <source>
        <dbReference type="ARBA" id="ARBA00004091"/>
    </source>
</evidence>
<dbReference type="GO" id="GO:0006313">
    <property type="term" value="P:DNA transposition"/>
    <property type="evidence" value="ECO:0007669"/>
    <property type="project" value="InterPro"/>
</dbReference>
<dbReference type="PANTHER" id="PTHR47923:SF1">
    <property type="entry name" value="INSERTION ELEMENT IS1 1 PROTEIN INSA-RELATED"/>
    <property type="match status" value="1"/>
</dbReference>
<feature type="compositionally biased region" description="Basic and acidic residues" evidence="5">
    <location>
        <begin position="59"/>
        <end position="73"/>
    </location>
</feature>
<dbReference type="AlphaFoldDB" id="A0AA95HLY3"/>
<feature type="domain" description="Insertion element IS1 protein InsA helix-turn-helix" evidence="7">
    <location>
        <begin position="34"/>
        <end position="65"/>
    </location>
</feature>
<dbReference type="InterPro" id="IPR024431">
    <property type="entry name" value="InsA_HTH_dom"/>
</dbReference>
<comment type="similarity">
    <text evidence="2">Belongs to the IS1 elements InsA family.</text>
</comment>
<organism evidence="8">
    <name type="scientific">Candidatus Thiothrix putei</name>
    <dbReference type="NCBI Taxonomy" id="3080811"/>
    <lineage>
        <taxon>Bacteria</taxon>
        <taxon>Pseudomonadati</taxon>
        <taxon>Pseudomonadota</taxon>
        <taxon>Gammaproteobacteria</taxon>
        <taxon>Thiotrichales</taxon>
        <taxon>Thiotrichaceae</taxon>
        <taxon>Thiothrix</taxon>
    </lineage>
</organism>
<evidence type="ECO:0000256" key="3">
    <source>
        <dbReference type="ARBA" id="ARBA00022578"/>
    </source>
</evidence>
<dbReference type="PANTHER" id="PTHR47923">
    <property type="entry name" value="INSERTION ELEMENT IS1 1 PROTEIN INSA-RELATED"/>
    <property type="match status" value="1"/>
</dbReference>
<dbReference type="Pfam" id="PF03811">
    <property type="entry name" value="Zn_ribbon_InsA"/>
    <property type="match status" value="1"/>
</dbReference>
<gene>
    <name evidence="8" type="ORF">QJT81_10545</name>
</gene>
<feature type="domain" description="InsA N-terminal zinc ribbon" evidence="6">
    <location>
        <begin position="8"/>
        <end position="27"/>
    </location>
</feature>
<evidence type="ECO:0000256" key="5">
    <source>
        <dbReference type="SAM" id="MobiDB-lite"/>
    </source>
</evidence>
<dbReference type="InterPro" id="IPR003220">
    <property type="entry name" value="InsA_N_dom_Znf"/>
</dbReference>
<evidence type="ECO:0000256" key="2">
    <source>
        <dbReference type="ARBA" id="ARBA00006212"/>
    </source>
</evidence>
<protein>
    <submittedName>
        <fullName evidence="8">IS1-like element transposase</fullName>
    </submittedName>
</protein>
<dbReference type="Pfam" id="PF12759">
    <property type="entry name" value="HTH_Tnp_IS1"/>
    <property type="match status" value="1"/>
</dbReference>
<evidence type="ECO:0000313" key="8">
    <source>
        <dbReference type="EMBL" id="WGZ96369.1"/>
    </source>
</evidence>
<dbReference type="KEGG" id="tput:QJT81_10545"/>
<dbReference type="EMBL" id="CP124756">
    <property type="protein sequence ID" value="WGZ96369.1"/>
    <property type="molecule type" value="Genomic_DNA"/>
</dbReference>
<reference evidence="8" key="2">
    <citation type="submission" date="2023-04" db="EMBL/GenBank/DDBJ databases">
        <authorList>
            <person name="Beletskiy A.V."/>
            <person name="Mardanov A.V."/>
            <person name="Ravin N.V."/>
        </authorList>
    </citation>
    <scope>NUCLEOTIDE SEQUENCE</scope>
    <source>
        <strain evidence="8">GKL-02</strain>
    </source>
</reference>
<keyword evidence="4" id="KW-0233">DNA recombination</keyword>
<dbReference type="InterPro" id="IPR051252">
    <property type="entry name" value="IS1_transposase_InsA"/>
</dbReference>
<name>A0AA95HLY3_9GAMM</name>